<dbReference type="EMBL" id="JARIHO010000037">
    <property type="protein sequence ID" value="KAJ7330298.1"/>
    <property type="molecule type" value="Genomic_DNA"/>
</dbReference>
<reference evidence="3" key="1">
    <citation type="submission" date="2023-03" db="EMBL/GenBank/DDBJ databases">
        <title>Massive genome expansion in bonnet fungi (Mycena s.s.) driven by repeated elements and novel gene families across ecological guilds.</title>
        <authorList>
            <consortium name="Lawrence Berkeley National Laboratory"/>
            <person name="Harder C.B."/>
            <person name="Miyauchi S."/>
            <person name="Viragh M."/>
            <person name="Kuo A."/>
            <person name="Thoen E."/>
            <person name="Andreopoulos B."/>
            <person name="Lu D."/>
            <person name="Skrede I."/>
            <person name="Drula E."/>
            <person name="Henrissat B."/>
            <person name="Morin E."/>
            <person name="Kohler A."/>
            <person name="Barry K."/>
            <person name="LaButti K."/>
            <person name="Morin E."/>
            <person name="Salamov A."/>
            <person name="Lipzen A."/>
            <person name="Mereny Z."/>
            <person name="Hegedus B."/>
            <person name="Baldrian P."/>
            <person name="Stursova M."/>
            <person name="Weitz H."/>
            <person name="Taylor A."/>
            <person name="Grigoriev I.V."/>
            <person name="Nagy L.G."/>
            <person name="Martin F."/>
            <person name="Kauserud H."/>
        </authorList>
    </citation>
    <scope>NUCLEOTIDE SEQUENCE</scope>
    <source>
        <strain evidence="3">CBHHK002</strain>
    </source>
</reference>
<feature type="domain" description="Peptidase S33 tripeptidyl aminopeptidase-like C-terminal" evidence="2">
    <location>
        <begin position="239"/>
        <end position="331"/>
    </location>
</feature>
<keyword evidence="4" id="KW-1185">Reference proteome</keyword>
<name>A0AAD7EJR6_9AGAR</name>
<dbReference type="Pfam" id="PF00561">
    <property type="entry name" value="Abhydrolase_1"/>
    <property type="match status" value="1"/>
</dbReference>
<proteinExistence type="predicted"/>
<evidence type="ECO:0000313" key="3">
    <source>
        <dbReference type="EMBL" id="KAJ7330298.1"/>
    </source>
</evidence>
<dbReference type="InterPro" id="IPR013595">
    <property type="entry name" value="Pept_S33_TAP-like_C"/>
</dbReference>
<evidence type="ECO:0008006" key="5">
    <source>
        <dbReference type="Google" id="ProtNLM"/>
    </source>
</evidence>
<gene>
    <name evidence="3" type="ORF">DFH08DRAFT_629961</name>
</gene>
<dbReference type="GO" id="GO:0005737">
    <property type="term" value="C:cytoplasm"/>
    <property type="evidence" value="ECO:0007669"/>
    <property type="project" value="InterPro"/>
</dbReference>
<accession>A0AAD7EJR6</accession>
<dbReference type="GO" id="GO:0006508">
    <property type="term" value="P:proteolysis"/>
    <property type="evidence" value="ECO:0007669"/>
    <property type="project" value="InterPro"/>
</dbReference>
<feature type="non-terminal residue" evidence="3">
    <location>
        <position position="372"/>
    </location>
</feature>
<feature type="domain" description="AB hydrolase-1" evidence="1">
    <location>
        <begin position="24"/>
        <end position="103"/>
    </location>
</feature>
<dbReference type="SUPFAM" id="SSF53474">
    <property type="entry name" value="alpha/beta-Hydrolases"/>
    <property type="match status" value="1"/>
</dbReference>
<feature type="non-terminal residue" evidence="3">
    <location>
        <position position="1"/>
    </location>
</feature>
<comment type="caution">
    <text evidence="3">The sequence shown here is derived from an EMBL/GenBank/DDBJ whole genome shotgun (WGS) entry which is preliminary data.</text>
</comment>
<dbReference type="GO" id="GO:0004177">
    <property type="term" value="F:aminopeptidase activity"/>
    <property type="evidence" value="ECO:0007669"/>
    <property type="project" value="UniProtKB-EC"/>
</dbReference>
<dbReference type="Proteomes" id="UP001218218">
    <property type="component" value="Unassembled WGS sequence"/>
</dbReference>
<dbReference type="AlphaFoldDB" id="A0AAD7EJR6"/>
<dbReference type="Pfam" id="PF08386">
    <property type="entry name" value="Abhydrolase_4"/>
    <property type="match status" value="1"/>
</dbReference>
<evidence type="ECO:0000313" key="4">
    <source>
        <dbReference type="Proteomes" id="UP001218218"/>
    </source>
</evidence>
<organism evidence="3 4">
    <name type="scientific">Mycena albidolilacea</name>
    <dbReference type="NCBI Taxonomy" id="1033008"/>
    <lineage>
        <taxon>Eukaryota</taxon>
        <taxon>Fungi</taxon>
        <taxon>Dikarya</taxon>
        <taxon>Basidiomycota</taxon>
        <taxon>Agaricomycotina</taxon>
        <taxon>Agaricomycetes</taxon>
        <taxon>Agaricomycetidae</taxon>
        <taxon>Agaricales</taxon>
        <taxon>Marasmiineae</taxon>
        <taxon>Mycenaceae</taxon>
        <taxon>Mycena</taxon>
    </lineage>
</organism>
<evidence type="ECO:0000259" key="1">
    <source>
        <dbReference type="Pfam" id="PF00561"/>
    </source>
</evidence>
<dbReference type="InterPro" id="IPR005944">
    <property type="entry name" value="Pro_iminopeptidase"/>
</dbReference>
<dbReference type="InterPro" id="IPR000073">
    <property type="entry name" value="AB_hydrolase_1"/>
</dbReference>
<dbReference type="PANTHER" id="PTHR43722:SF1">
    <property type="entry name" value="PROLINE IMINOPEPTIDASE"/>
    <property type="match status" value="1"/>
</dbReference>
<dbReference type="PANTHER" id="PTHR43722">
    <property type="entry name" value="PROLINE IMINOPEPTIDASE"/>
    <property type="match status" value="1"/>
</dbReference>
<evidence type="ECO:0000259" key="2">
    <source>
        <dbReference type="Pfam" id="PF08386"/>
    </source>
</evidence>
<dbReference type="Gene3D" id="3.40.50.1820">
    <property type="entry name" value="alpha/beta hydrolase"/>
    <property type="match status" value="1"/>
</dbReference>
<protein>
    <recommendedName>
        <fullName evidence="5">AB hydrolase-1 domain-containing protein</fullName>
    </recommendedName>
</protein>
<dbReference type="InterPro" id="IPR029058">
    <property type="entry name" value="AB_hydrolase_fold"/>
</dbReference>
<sequence length="372" mass="40050">QAAKANFYSAAINDSTPAGIMEHVGTIEVIQDWDSVRAALGYEKVSFAGISYGSFVGMAYAAQYPERVSQFVMDAVFPHGMPDQDMVTAQVAAANRLVQRADAFCLNDPTCPFHGQGNGSVVKAWQTVLAMAEQAPLSALNCGRGKGCNSPVTARDLQQGAAVLFNTIPDFPLFNIGLNASLNGDASIFAYQPDVDIRDTVFSPLVCSDLKFDENLKTFAGFNNLSVNSQSNDPLHIVYSAIWQYSLQCSVWPFSVPERTALPTDLKVMWMTSDFDLNLPTELATFAWQQAPNSTLVIRHGDDHTSILFPPPAATAGDVARDFLRTGVMPGAREDDQVTVIVPGRTRGPVPGTYDVPTGAVAGDMSAVEKIT</sequence>